<keyword evidence="5" id="KW-0378">Hydrolase</keyword>
<comment type="caution">
    <text evidence="8">The sequence shown here is derived from an EMBL/GenBank/DDBJ whole genome shotgun (WGS) entry which is preliminary data.</text>
</comment>
<protein>
    <submittedName>
        <fullName evidence="8">Retrovirus-related Pol polyprotein from transposon 17.6</fullName>
    </submittedName>
</protein>
<evidence type="ECO:0000313" key="9">
    <source>
        <dbReference type="Proteomes" id="UP000031668"/>
    </source>
</evidence>
<dbReference type="SUPFAM" id="SSF56672">
    <property type="entry name" value="DNA/RNA polymerases"/>
    <property type="match status" value="1"/>
</dbReference>
<dbReference type="PANTHER" id="PTHR37984:SF5">
    <property type="entry name" value="PROTEIN NYNRIN-LIKE"/>
    <property type="match status" value="1"/>
</dbReference>
<name>A0A0C2NC61_THEKT</name>
<dbReference type="EMBL" id="JWZT01001719">
    <property type="protein sequence ID" value="KII71562.1"/>
    <property type="molecule type" value="Genomic_DNA"/>
</dbReference>
<dbReference type="PANTHER" id="PTHR37984">
    <property type="entry name" value="PROTEIN CBG26694"/>
    <property type="match status" value="1"/>
</dbReference>
<evidence type="ECO:0000256" key="3">
    <source>
        <dbReference type="ARBA" id="ARBA00022722"/>
    </source>
</evidence>
<dbReference type="CDD" id="cd09274">
    <property type="entry name" value="RNase_HI_RT_Ty3"/>
    <property type="match status" value="1"/>
</dbReference>
<evidence type="ECO:0000256" key="6">
    <source>
        <dbReference type="ARBA" id="ARBA00022918"/>
    </source>
</evidence>
<evidence type="ECO:0000313" key="8">
    <source>
        <dbReference type="EMBL" id="KII71562.1"/>
    </source>
</evidence>
<dbReference type="InterPro" id="IPR043502">
    <property type="entry name" value="DNA/RNA_pol_sf"/>
</dbReference>
<keyword evidence="9" id="KW-1185">Reference proteome</keyword>
<dbReference type="Proteomes" id="UP000031668">
    <property type="component" value="Unassembled WGS sequence"/>
</dbReference>
<sequence>MRQCDVFVTEKEAQSIIFAIKNFNQYLYGRSFKIFSDHKPLERLLRHRNGLSTAASGRIARWWHLISCYDYSIHYKKAEENKFADTLSRLPIEDSTEGDLDNLATGINLVTQSFNLSKNLFRIAMTNDTLLAKVIKYLNMGWPDRKEMDKFLNSYYDKLFNISYLDGILVCNDRIIIL</sequence>
<dbReference type="InterPro" id="IPR041373">
    <property type="entry name" value="RT_RNaseH"/>
</dbReference>
<feature type="domain" description="Reverse transcriptase RNase H-like" evidence="7">
    <location>
        <begin position="8"/>
        <end position="69"/>
    </location>
</feature>
<keyword evidence="4" id="KW-0255">Endonuclease</keyword>
<keyword evidence="1" id="KW-0808">Transferase</keyword>
<dbReference type="OrthoDB" id="8043115at2759"/>
<evidence type="ECO:0000256" key="1">
    <source>
        <dbReference type="ARBA" id="ARBA00022679"/>
    </source>
</evidence>
<dbReference type="GO" id="GO:0003964">
    <property type="term" value="F:RNA-directed DNA polymerase activity"/>
    <property type="evidence" value="ECO:0007669"/>
    <property type="project" value="UniProtKB-KW"/>
</dbReference>
<dbReference type="AlphaFoldDB" id="A0A0C2NC61"/>
<reference evidence="8 9" key="1">
    <citation type="journal article" date="2014" name="Genome Biol. Evol.">
        <title>The genome of the myxosporean Thelohanellus kitauei shows adaptations to nutrient acquisition within its fish host.</title>
        <authorList>
            <person name="Yang Y."/>
            <person name="Xiong J."/>
            <person name="Zhou Z."/>
            <person name="Huo F."/>
            <person name="Miao W."/>
            <person name="Ran C."/>
            <person name="Liu Y."/>
            <person name="Zhang J."/>
            <person name="Feng J."/>
            <person name="Wang M."/>
            <person name="Wang M."/>
            <person name="Wang L."/>
            <person name="Yao B."/>
        </authorList>
    </citation>
    <scope>NUCLEOTIDE SEQUENCE [LARGE SCALE GENOMIC DNA]</scope>
    <source>
        <strain evidence="8">Wuqing</strain>
    </source>
</reference>
<evidence type="ECO:0000256" key="2">
    <source>
        <dbReference type="ARBA" id="ARBA00022695"/>
    </source>
</evidence>
<dbReference type="InterPro" id="IPR050951">
    <property type="entry name" value="Retrovirus_Pol_polyprotein"/>
</dbReference>
<dbReference type="OMA" id="MDWEQLS"/>
<dbReference type="GO" id="GO:0016787">
    <property type="term" value="F:hydrolase activity"/>
    <property type="evidence" value="ECO:0007669"/>
    <property type="project" value="UniProtKB-KW"/>
</dbReference>
<keyword evidence="3" id="KW-0540">Nuclease</keyword>
<keyword evidence="6" id="KW-0695">RNA-directed DNA polymerase</keyword>
<dbReference type="Pfam" id="PF17917">
    <property type="entry name" value="RT_RNaseH"/>
    <property type="match status" value="1"/>
</dbReference>
<dbReference type="GO" id="GO:0004519">
    <property type="term" value="F:endonuclease activity"/>
    <property type="evidence" value="ECO:0007669"/>
    <property type="project" value="UniProtKB-KW"/>
</dbReference>
<accession>A0A0C2NC61</accession>
<gene>
    <name evidence="8" type="ORF">RF11_00804</name>
</gene>
<evidence type="ECO:0000256" key="5">
    <source>
        <dbReference type="ARBA" id="ARBA00022801"/>
    </source>
</evidence>
<evidence type="ECO:0000256" key="4">
    <source>
        <dbReference type="ARBA" id="ARBA00022759"/>
    </source>
</evidence>
<keyword evidence="2" id="KW-0548">Nucleotidyltransferase</keyword>
<proteinExistence type="predicted"/>
<organism evidence="8 9">
    <name type="scientific">Thelohanellus kitauei</name>
    <name type="common">Myxosporean</name>
    <dbReference type="NCBI Taxonomy" id="669202"/>
    <lineage>
        <taxon>Eukaryota</taxon>
        <taxon>Metazoa</taxon>
        <taxon>Cnidaria</taxon>
        <taxon>Myxozoa</taxon>
        <taxon>Myxosporea</taxon>
        <taxon>Bivalvulida</taxon>
        <taxon>Platysporina</taxon>
        <taxon>Myxobolidae</taxon>
        <taxon>Thelohanellus</taxon>
    </lineage>
</organism>
<evidence type="ECO:0000259" key="7">
    <source>
        <dbReference type="Pfam" id="PF17917"/>
    </source>
</evidence>